<proteinExistence type="inferred from homology"/>
<keyword evidence="6" id="KW-0472">Membrane</keyword>
<evidence type="ECO:0000256" key="6">
    <source>
        <dbReference type="SAM" id="Phobius"/>
    </source>
</evidence>
<comment type="caution">
    <text evidence="7">The sequence shown here is derived from an EMBL/GenBank/DDBJ whole genome shotgun (WGS) entry which is preliminary data.</text>
</comment>
<dbReference type="GO" id="GO:0005524">
    <property type="term" value="F:ATP binding"/>
    <property type="evidence" value="ECO:0007669"/>
    <property type="project" value="UniProtKB-KW"/>
</dbReference>
<feature type="transmembrane region" description="Helical" evidence="6">
    <location>
        <begin position="43"/>
        <end position="64"/>
    </location>
</feature>
<name>A0A978UM95_ZIZJJ</name>
<organism evidence="7 8">
    <name type="scientific">Ziziphus jujuba var. spinosa</name>
    <dbReference type="NCBI Taxonomy" id="714518"/>
    <lineage>
        <taxon>Eukaryota</taxon>
        <taxon>Viridiplantae</taxon>
        <taxon>Streptophyta</taxon>
        <taxon>Embryophyta</taxon>
        <taxon>Tracheophyta</taxon>
        <taxon>Spermatophyta</taxon>
        <taxon>Magnoliopsida</taxon>
        <taxon>eudicotyledons</taxon>
        <taxon>Gunneridae</taxon>
        <taxon>Pentapetalae</taxon>
        <taxon>rosids</taxon>
        <taxon>fabids</taxon>
        <taxon>Rosales</taxon>
        <taxon>Rhamnaceae</taxon>
        <taxon>Paliureae</taxon>
        <taxon>Ziziphus</taxon>
    </lineage>
</organism>
<dbReference type="GO" id="GO:0017110">
    <property type="term" value="F:nucleoside diphosphate phosphatase activity"/>
    <property type="evidence" value="ECO:0007669"/>
    <property type="project" value="TreeGrafter"/>
</dbReference>
<accession>A0A978UM95</accession>
<gene>
    <name evidence="7" type="ORF">FEM48_Zijuj10G0082400</name>
</gene>
<dbReference type="GO" id="GO:0016020">
    <property type="term" value="C:membrane"/>
    <property type="evidence" value="ECO:0007669"/>
    <property type="project" value="TreeGrafter"/>
</dbReference>
<comment type="similarity">
    <text evidence="1">Belongs to the GDA1/CD39 NTPase family.</text>
</comment>
<dbReference type="GO" id="GO:0009134">
    <property type="term" value="P:nucleoside diphosphate catabolic process"/>
    <property type="evidence" value="ECO:0007669"/>
    <property type="project" value="TreeGrafter"/>
</dbReference>
<evidence type="ECO:0000256" key="5">
    <source>
        <dbReference type="SAM" id="MobiDB-lite"/>
    </source>
</evidence>
<dbReference type="PANTHER" id="PTHR11782:SF3">
    <property type="entry name" value="APYRASE 6-RELATED"/>
    <property type="match status" value="1"/>
</dbReference>
<evidence type="ECO:0000256" key="1">
    <source>
        <dbReference type="ARBA" id="ARBA00009283"/>
    </source>
</evidence>
<dbReference type="Pfam" id="PF01150">
    <property type="entry name" value="GDA1_CD39"/>
    <property type="match status" value="1"/>
</dbReference>
<dbReference type="InterPro" id="IPR000407">
    <property type="entry name" value="GDA1_CD39_NTPase"/>
</dbReference>
<keyword evidence="4" id="KW-0547">Nucleotide-binding</keyword>
<evidence type="ECO:0000313" key="8">
    <source>
        <dbReference type="Proteomes" id="UP000813462"/>
    </source>
</evidence>
<dbReference type="Gene3D" id="3.30.420.150">
    <property type="entry name" value="Exopolyphosphatase. Domain 2"/>
    <property type="match status" value="1"/>
</dbReference>
<keyword evidence="6" id="KW-0812">Transmembrane</keyword>
<dbReference type="Proteomes" id="UP000813462">
    <property type="component" value="Unassembled WGS sequence"/>
</dbReference>
<reference evidence="7" key="1">
    <citation type="journal article" date="2021" name="Front. Plant Sci.">
        <title>Chromosome-Scale Genome Assembly for Chinese Sour Jujube and Insights Into Its Genome Evolution and Domestication Signature.</title>
        <authorList>
            <person name="Shen L.-Y."/>
            <person name="Luo H."/>
            <person name="Wang X.-L."/>
            <person name="Wang X.-M."/>
            <person name="Qiu X.-J."/>
            <person name="Liu H."/>
            <person name="Zhou S.-S."/>
            <person name="Jia K.-H."/>
            <person name="Nie S."/>
            <person name="Bao Y.-T."/>
            <person name="Zhang R.-G."/>
            <person name="Yun Q.-Z."/>
            <person name="Chai Y.-H."/>
            <person name="Lu J.-Y."/>
            <person name="Li Y."/>
            <person name="Zhao S.-W."/>
            <person name="Mao J.-F."/>
            <person name="Jia S.-G."/>
            <person name="Mao Y.-M."/>
        </authorList>
    </citation>
    <scope>NUCLEOTIDE SEQUENCE</scope>
    <source>
        <strain evidence="7">AT0</strain>
        <tissue evidence="7">Leaf</tissue>
    </source>
</reference>
<evidence type="ECO:0000313" key="7">
    <source>
        <dbReference type="EMBL" id="KAH7515947.1"/>
    </source>
</evidence>
<sequence>MRRLNARTRIDSKSTSDMDPIKLPIRPANRFSRSPKNGNKSNFLIYASISVALVLLLCFLFVFGRKNSSNFGDKRYGIVIDGGSTGTRIHVFGYVVEDRNPVFDFGKDGLASMRVNPGLSSYAADPEAAGGSLAELLEFGKGRVPKEFWKDTEIRLMATAGLRLLEPGVQDRILDSCRLVLHASGFKFRNEWASVITGSDEGMYAWVIANYALGTLGGDPLQTTGIVELGGASAQVTFVSSERIPPEFSRTIKFGNITYNLYSHSFLHFGQNLLNYGKHFTVLISFVVIQVNAAYNSVREAIISRDFDLAKSARYLQIGVTIDPCTPKGYSHSEQSLELSPGSLDEKNGIFSTLLPKGNFSECRSAALMMLQKGKEKCSSQNCYIGSTFMPKLQGKFLATENFFYTSKFFGLDQKALLSNLMVAGQQFCGEDWSKLKKRYHSFHEEDLLHYCFSSAYIVALLHDSFGIALDEERINVANQVGNMPLDWALGAFIFQSTANLAMEHHPDWIATFIADDSPTLLSLIAIFIILMFTAWSISKWRKPQLKTIYDLEKGRYIVTRVNRY</sequence>
<dbReference type="EMBL" id="JAEACU010000010">
    <property type="protein sequence ID" value="KAH7515947.1"/>
    <property type="molecule type" value="Genomic_DNA"/>
</dbReference>
<evidence type="ECO:0000256" key="4">
    <source>
        <dbReference type="PIRSR" id="PIRSR600407-2"/>
    </source>
</evidence>
<feature type="transmembrane region" description="Helical" evidence="6">
    <location>
        <begin position="520"/>
        <end position="538"/>
    </location>
</feature>
<dbReference type="Gene3D" id="3.30.420.40">
    <property type="match status" value="1"/>
</dbReference>
<keyword evidence="6" id="KW-1133">Transmembrane helix</keyword>
<dbReference type="PANTHER" id="PTHR11782">
    <property type="entry name" value="ADENOSINE/GUANOSINE DIPHOSPHATASE"/>
    <property type="match status" value="1"/>
</dbReference>
<feature type="active site" description="Proton acceptor" evidence="3">
    <location>
        <position position="201"/>
    </location>
</feature>
<evidence type="ECO:0000256" key="3">
    <source>
        <dbReference type="PIRSR" id="PIRSR600407-1"/>
    </source>
</evidence>
<feature type="binding site" evidence="4">
    <location>
        <begin position="231"/>
        <end position="235"/>
    </location>
    <ligand>
        <name>ATP</name>
        <dbReference type="ChEBI" id="CHEBI:30616"/>
    </ligand>
</feature>
<evidence type="ECO:0008006" key="9">
    <source>
        <dbReference type="Google" id="ProtNLM"/>
    </source>
</evidence>
<keyword evidence="2" id="KW-0378">Hydrolase</keyword>
<feature type="compositionally biased region" description="Basic and acidic residues" evidence="5">
    <location>
        <begin position="8"/>
        <end position="20"/>
    </location>
</feature>
<feature type="region of interest" description="Disordered" evidence="5">
    <location>
        <begin position="1"/>
        <end position="34"/>
    </location>
</feature>
<dbReference type="AlphaFoldDB" id="A0A978UM95"/>
<protein>
    <recommendedName>
        <fullName evidence="9">Apyrase 6</fullName>
    </recommendedName>
</protein>
<keyword evidence="4" id="KW-0067">ATP-binding</keyword>
<evidence type="ECO:0000256" key="2">
    <source>
        <dbReference type="ARBA" id="ARBA00022801"/>
    </source>
</evidence>